<dbReference type="NCBIfam" id="TIGR00756">
    <property type="entry name" value="PPR"/>
    <property type="match status" value="3"/>
</dbReference>
<organism evidence="4 5">
    <name type="scientific">Cinchona calisaya</name>
    <dbReference type="NCBI Taxonomy" id="153742"/>
    <lineage>
        <taxon>Eukaryota</taxon>
        <taxon>Viridiplantae</taxon>
        <taxon>Streptophyta</taxon>
        <taxon>Embryophyta</taxon>
        <taxon>Tracheophyta</taxon>
        <taxon>Spermatophyta</taxon>
        <taxon>Magnoliopsida</taxon>
        <taxon>eudicotyledons</taxon>
        <taxon>Gunneridae</taxon>
        <taxon>Pentapetalae</taxon>
        <taxon>asterids</taxon>
        <taxon>lamiids</taxon>
        <taxon>Gentianales</taxon>
        <taxon>Rubiaceae</taxon>
        <taxon>Cinchonoideae</taxon>
        <taxon>Cinchoneae</taxon>
        <taxon>Cinchona</taxon>
    </lineage>
</organism>
<dbReference type="AlphaFoldDB" id="A0ABD2ZRQ1"/>
<evidence type="ECO:0000256" key="2">
    <source>
        <dbReference type="ARBA" id="ARBA00022737"/>
    </source>
</evidence>
<comment type="caution">
    <text evidence="4">The sequence shown here is derived from an EMBL/GenBank/DDBJ whole genome shotgun (WGS) entry which is preliminary data.</text>
</comment>
<dbReference type="EMBL" id="JBJUIK010000007">
    <property type="protein sequence ID" value="KAL3522110.1"/>
    <property type="molecule type" value="Genomic_DNA"/>
</dbReference>
<dbReference type="Pfam" id="PF13041">
    <property type="entry name" value="PPR_2"/>
    <property type="match status" value="1"/>
</dbReference>
<feature type="repeat" description="PPR" evidence="3">
    <location>
        <begin position="162"/>
        <end position="196"/>
    </location>
</feature>
<dbReference type="InterPro" id="IPR011990">
    <property type="entry name" value="TPR-like_helical_dom_sf"/>
</dbReference>
<sequence>MTFTFRLLRCRFFSTATINTSKSTAISKNLFKERNLKSLEGNFKHHSNSDRFQVKIGVSENNGLRVAFPDYHNLKEEILECHRQFYHDRSRQGLAIRLVTVYGKQGTFESAQKMFDVMPDWNGERTVGSMNAFLGACVNSGKFDEIEGFFRELPKKFKLKPDVVSYNTVIKGLCEKDELDKSISMVDEMEKNGLKPNLITFNTILEAFYSSNMFDDGEKIWSRMVTNKVVPNIRTCNVRLIGFVNDRRIEEAIKFLAELGSKVLKADIFSYGALIYGYCKEDNLEEVKRWYRELIENE</sequence>
<name>A0ABD2ZRQ1_9GENT</name>
<accession>A0ABD2ZRQ1</accession>
<dbReference type="PANTHER" id="PTHR47934">
    <property type="entry name" value="PENTATRICOPEPTIDE REPEAT-CONTAINING PROTEIN PET309, MITOCHONDRIAL"/>
    <property type="match status" value="1"/>
</dbReference>
<keyword evidence="2" id="KW-0677">Repeat</keyword>
<evidence type="ECO:0000313" key="4">
    <source>
        <dbReference type="EMBL" id="KAL3522110.1"/>
    </source>
</evidence>
<dbReference type="PANTHER" id="PTHR47934:SF26">
    <property type="entry name" value="SMALL RIBOSOMAL SUBUNIT PROTEIN MS78 (RPPR3A)"/>
    <property type="match status" value="1"/>
</dbReference>
<dbReference type="PROSITE" id="PS51375">
    <property type="entry name" value="PPR"/>
    <property type="match status" value="3"/>
</dbReference>
<feature type="repeat" description="PPR" evidence="3">
    <location>
        <begin position="267"/>
        <end position="298"/>
    </location>
</feature>
<dbReference type="Pfam" id="PF01535">
    <property type="entry name" value="PPR"/>
    <property type="match status" value="3"/>
</dbReference>
<proteinExistence type="inferred from homology"/>
<reference evidence="4 5" key="1">
    <citation type="submission" date="2024-11" db="EMBL/GenBank/DDBJ databases">
        <title>A near-complete genome assembly of Cinchona calisaya.</title>
        <authorList>
            <person name="Lian D.C."/>
            <person name="Zhao X.W."/>
            <person name="Wei L."/>
        </authorList>
    </citation>
    <scope>NUCLEOTIDE SEQUENCE [LARGE SCALE GENOMIC DNA]</scope>
    <source>
        <tissue evidence="4">Nenye</tissue>
    </source>
</reference>
<comment type="similarity">
    <text evidence="1">Belongs to the PPR family. P subfamily.</text>
</comment>
<gene>
    <name evidence="4" type="ORF">ACH5RR_014944</name>
</gene>
<dbReference type="Proteomes" id="UP001630127">
    <property type="component" value="Unassembled WGS sequence"/>
</dbReference>
<evidence type="ECO:0008006" key="6">
    <source>
        <dbReference type="Google" id="ProtNLM"/>
    </source>
</evidence>
<dbReference type="Gene3D" id="1.25.40.10">
    <property type="entry name" value="Tetratricopeptide repeat domain"/>
    <property type="match status" value="2"/>
</dbReference>
<protein>
    <recommendedName>
        <fullName evidence="6">Pentatricopeptide repeat-containing protein</fullName>
    </recommendedName>
</protein>
<dbReference type="InterPro" id="IPR051114">
    <property type="entry name" value="Mito_RNA_Proc_CCM1"/>
</dbReference>
<feature type="repeat" description="PPR" evidence="3">
    <location>
        <begin position="197"/>
        <end position="231"/>
    </location>
</feature>
<keyword evidence="5" id="KW-1185">Reference proteome</keyword>
<evidence type="ECO:0000313" key="5">
    <source>
        <dbReference type="Proteomes" id="UP001630127"/>
    </source>
</evidence>
<dbReference type="InterPro" id="IPR002885">
    <property type="entry name" value="PPR_rpt"/>
</dbReference>
<evidence type="ECO:0000256" key="1">
    <source>
        <dbReference type="ARBA" id="ARBA00007626"/>
    </source>
</evidence>
<evidence type="ECO:0000256" key="3">
    <source>
        <dbReference type="PROSITE-ProRule" id="PRU00708"/>
    </source>
</evidence>